<dbReference type="Proteomes" id="UP001443914">
    <property type="component" value="Unassembled WGS sequence"/>
</dbReference>
<comment type="caution">
    <text evidence="8">The sequence shown here is derived from an EMBL/GenBank/DDBJ whole genome shotgun (WGS) entry which is preliminary data.</text>
</comment>
<gene>
    <name evidence="8" type="ORF">RND81_04G107200</name>
</gene>
<dbReference type="GO" id="GO:0016020">
    <property type="term" value="C:membrane"/>
    <property type="evidence" value="ECO:0007669"/>
    <property type="project" value="UniProtKB-SubCell"/>
</dbReference>
<evidence type="ECO:0000256" key="2">
    <source>
        <dbReference type="ARBA" id="ARBA00006948"/>
    </source>
</evidence>
<dbReference type="PANTHER" id="PTHR46285">
    <property type="entry name" value="PROTEINASE INHIBITOR I4, SERPIN (DUF716)-RELATED"/>
    <property type="match status" value="1"/>
</dbReference>
<dbReference type="AlphaFoldDB" id="A0AAW1LKW2"/>
<dbReference type="EMBL" id="JBDFQZ010000004">
    <property type="protein sequence ID" value="KAK9734000.1"/>
    <property type="molecule type" value="Genomic_DNA"/>
</dbReference>
<evidence type="ECO:0000256" key="4">
    <source>
        <dbReference type="ARBA" id="ARBA00022989"/>
    </source>
</evidence>
<organism evidence="8 9">
    <name type="scientific">Saponaria officinalis</name>
    <name type="common">Common soapwort</name>
    <name type="synonym">Lychnis saponaria</name>
    <dbReference type="NCBI Taxonomy" id="3572"/>
    <lineage>
        <taxon>Eukaryota</taxon>
        <taxon>Viridiplantae</taxon>
        <taxon>Streptophyta</taxon>
        <taxon>Embryophyta</taxon>
        <taxon>Tracheophyta</taxon>
        <taxon>Spermatophyta</taxon>
        <taxon>Magnoliopsida</taxon>
        <taxon>eudicotyledons</taxon>
        <taxon>Gunneridae</taxon>
        <taxon>Pentapetalae</taxon>
        <taxon>Caryophyllales</taxon>
        <taxon>Caryophyllaceae</taxon>
        <taxon>Caryophylleae</taxon>
        <taxon>Saponaria</taxon>
    </lineage>
</organism>
<name>A0AAW1LKW2_SAPOF</name>
<evidence type="ECO:0000256" key="6">
    <source>
        <dbReference type="SAM" id="MobiDB-lite"/>
    </source>
</evidence>
<evidence type="ECO:0000313" key="8">
    <source>
        <dbReference type="EMBL" id="KAK9734000.1"/>
    </source>
</evidence>
<dbReference type="Pfam" id="PF04819">
    <property type="entry name" value="DUF716"/>
    <property type="match status" value="1"/>
</dbReference>
<comment type="subcellular location">
    <subcellularLocation>
        <location evidence="1">Membrane</location>
        <topology evidence="1">Multi-pass membrane protein</topology>
    </subcellularLocation>
</comment>
<feature type="transmembrane region" description="Helical" evidence="7">
    <location>
        <begin position="131"/>
        <end position="148"/>
    </location>
</feature>
<dbReference type="PANTHER" id="PTHR46285:SF7">
    <property type="entry name" value="OS06G0238900 PROTEIN"/>
    <property type="match status" value="1"/>
</dbReference>
<protein>
    <submittedName>
        <fullName evidence="8">Uncharacterized protein</fullName>
    </submittedName>
</protein>
<sequence length="316" mass="34562">MALFSMAFAGGALILLGSWESLTSTSKTHRFSTITLISAAFLSLLFIFDSLLSIFDSFSSNDKLGSTLQLQVLAISSLFLLFSVLGLFNSFSKTLILPHPLINLILLFAFVEEFLLFHLQFKDVDGVENRYYDLMLVPILVCVISTIVELKDSTFESKGEVGSVNFAKLGRGLGLILQGSWFVQMGFSFFSNLIANNCQLIKKSRGNYTIQCQNHMDLHRGGAIAVLLFNCHLALLVAVICGVYSCVGRRVLAEGGYRSYRPIGGEMQRVGNEGKFTLDSDSDEGGVNEISQEEGNGRQSRGSASVELVVNGHSAH</sequence>
<feature type="transmembrane region" description="Helical" evidence="7">
    <location>
        <begin position="223"/>
        <end position="245"/>
    </location>
</feature>
<keyword evidence="3 7" id="KW-0812">Transmembrane</keyword>
<proteinExistence type="inferred from homology"/>
<reference evidence="8" key="1">
    <citation type="submission" date="2024-03" db="EMBL/GenBank/DDBJ databases">
        <title>WGS assembly of Saponaria officinalis var. Norfolk2.</title>
        <authorList>
            <person name="Jenkins J."/>
            <person name="Shu S."/>
            <person name="Grimwood J."/>
            <person name="Barry K."/>
            <person name="Goodstein D."/>
            <person name="Schmutz J."/>
            <person name="Leebens-Mack J."/>
            <person name="Osbourn A."/>
        </authorList>
    </citation>
    <scope>NUCLEOTIDE SEQUENCE [LARGE SCALE GENOMIC DNA]</scope>
    <source>
        <strain evidence="8">JIC</strain>
    </source>
</reference>
<dbReference type="InterPro" id="IPR006904">
    <property type="entry name" value="DUF716"/>
</dbReference>
<feature type="transmembrane region" description="Helical" evidence="7">
    <location>
        <begin position="33"/>
        <end position="55"/>
    </location>
</feature>
<evidence type="ECO:0000256" key="1">
    <source>
        <dbReference type="ARBA" id="ARBA00004141"/>
    </source>
</evidence>
<comment type="similarity">
    <text evidence="2">Belongs to the TMEM45 family.</text>
</comment>
<feature type="compositionally biased region" description="Polar residues" evidence="6">
    <location>
        <begin position="289"/>
        <end position="303"/>
    </location>
</feature>
<evidence type="ECO:0000313" key="9">
    <source>
        <dbReference type="Proteomes" id="UP001443914"/>
    </source>
</evidence>
<feature type="region of interest" description="Disordered" evidence="6">
    <location>
        <begin position="274"/>
        <end position="316"/>
    </location>
</feature>
<feature type="transmembrane region" description="Helical" evidence="7">
    <location>
        <begin position="100"/>
        <end position="119"/>
    </location>
</feature>
<keyword evidence="4 7" id="KW-1133">Transmembrane helix</keyword>
<keyword evidence="9" id="KW-1185">Reference proteome</keyword>
<accession>A0AAW1LKW2</accession>
<feature type="transmembrane region" description="Helical" evidence="7">
    <location>
        <begin position="67"/>
        <end position="88"/>
    </location>
</feature>
<evidence type="ECO:0000256" key="5">
    <source>
        <dbReference type="ARBA" id="ARBA00023136"/>
    </source>
</evidence>
<keyword evidence="5 7" id="KW-0472">Membrane</keyword>
<evidence type="ECO:0000256" key="3">
    <source>
        <dbReference type="ARBA" id="ARBA00022692"/>
    </source>
</evidence>
<evidence type="ECO:0000256" key="7">
    <source>
        <dbReference type="SAM" id="Phobius"/>
    </source>
</evidence>